<dbReference type="PANTHER" id="PTHR45937:SF1">
    <property type="entry name" value="ASPARAGINE SYNTHETASE DOMAIN-CONTAINING PROTEIN 1"/>
    <property type="match status" value="1"/>
</dbReference>
<dbReference type="PANTHER" id="PTHR45937">
    <property type="entry name" value="ASPARAGINE SYNTHETASE DOMAIN-CONTAINING PROTEIN 1"/>
    <property type="match status" value="1"/>
</dbReference>
<organism evidence="5 6">
    <name type="scientific">Pseudoloma neurophilia</name>
    <dbReference type="NCBI Taxonomy" id="146866"/>
    <lineage>
        <taxon>Eukaryota</taxon>
        <taxon>Fungi</taxon>
        <taxon>Fungi incertae sedis</taxon>
        <taxon>Microsporidia</taxon>
        <taxon>Pseudoloma</taxon>
    </lineage>
</organism>
<dbReference type="EMBL" id="LGUB01001119">
    <property type="protein sequence ID" value="KRH92203.1"/>
    <property type="molecule type" value="Genomic_DNA"/>
</dbReference>
<keyword evidence="6" id="KW-1185">Reference proteome</keyword>
<feature type="non-terminal residue" evidence="5">
    <location>
        <position position="1"/>
    </location>
</feature>
<reference evidence="5 6" key="1">
    <citation type="submission" date="2015-07" db="EMBL/GenBank/DDBJ databases">
        <title>The genome of Pseudoloma neurophilia, a relevant intracellular parasite of the zebrafish.</title>
        <authorList>
            <person name="Ndikumana S."/>
            <person name="Pelin A."/>
            <person name="Sanders J."/>
            <person name="Corradi N."/>
        </authorList>
    </citation>
    <scope>NUCLEOTIDE SEQUENCE [LARGE SCALE GENOMIC DNA]</scope>
    <source>
        <strain evidence="5 6">MK1</strain>
    </source>
</reference>
<evidence type="ECO:0000256" key="1">
    <source>
        <dbReference type="ARBA" id="ARBA00022605"/>
    </source>
</evidence>
<accession>A0A0R0M1I6</accession>
<dbReference type="InterPro" id="IPR001962">
    <property type="entry name" value="Asn_synthase"/>
</dbReference>
<dbReference type="GO" id="GO:0006529">
    <property type="term" value="P:asparagine biosynthetic process"/>
    <property type="evidence" value="ECO:0007669"/>
    <property type="project" value="UniProtKB-KW"/>
</dbReference>
<dbReference type="SUPFAM" id="SSF52402">
    <property type="entry name" value="Adenine nucleotide alpha hydrolases-like"/>
    <property type="match status" value="1"/>
</dbReference>
<dbReference type="VEuPathDB" id="MicrosporidiaDB:M153_9931000960"/>
<evidence type="ECO:0000259" key="4">
    <source>
        <dbReference type="Pfam" id="PF00733"/>
    </source>
</evidence>
<sequence length="308" mass="35590">KKLTIDNKQTFDHVKISNTIIFLLVQSANQKTIDLLRNDKIIFAFSGGIDSFSSVIILNDIFNEKVEFVLINTFFSKQSPDCIQAKLNYRDLKAKMRRKITFVENFVSSRQINQNISLIKKLVRSNNIMDINIGIVHFFTSKVASQYGKVIFTGNGADELFLGYSKYFDHQENGPTTFNYNYFVEKLINIQKDNVFRDDSIFSRNQVEMRSIFLDNVLFLYFFTLLNDLQNILGFEIEDDEITTRDIHLVAKIAMAEVLSDGIENKKTLRKFLTAKGYPNQAHIKKKAMQFGTGLKTIEKEIFYGSLK</sequence>
<evidence type="ECO:0000256" key="2">
    <source>
        <dbReference type="ARBA" id="ARBA00022888"/>
    </source>
</evidence>
<keyword evidence="1" id="KW-0028">Amino-acid biosynthesis</keyword>
<dbReference type="InterPro" id="IPR014729">
    <property type="entry name" value="Rossmann-like_a/b/a_fold"/>
</dbReference>
<keyword evidence="3" id="KW-0315">Glutamine amidotransferase</keyword>
<proteinExistence type="predicted"/>
<evidence type="ECO:0000313" key="5">
    <source>
        <dbReference type="EMBL" id="KRH92203.1"/>
    </source>
</evidence>
<evidence type="ECO:0000256" key="3">
    <source>
        <dbReference type="ARBA" id="ARBA00022962"/>
    </source>
</evidence>
<dbReference type="InterPro" id="IPR051857">
    <property type="entry name" value="Asn_synthetase_domain"/>
</dbReference>
<protein>
    <submittedName>
        <fullName evidence="5">Asparagine synthase</fullName>
    </submittedName>
</protein>
<dbReference type="Gene3D" id="3.40.50.620">
    <property type="entry name" value="HUPs"/>
    <property type="match status" value="1"/>
</dbReference>
<dbReference type="GO" id="GO:0004066">
    <property type="term" value="F:asparagine synthase (glutamine-hydrolyzing) activity"/>
    <property type="evidence" value="ECO:0007669"/>
    <property type="project" value="InterPro"/>
</dbReference>
<name>A0A0R0M1I6_9MICR</name>
<feature type="domain" description="Asparagine synthetase" evidence="4">
    <location>
        <begin position="44"/>
        <end position="172"/>
    </location>
</feature>
<keyword evidence="2" id="KW-0061">Asparagine biosynthesis</keyword>
<dbReference type="AlphaFoldDB" id="A0A0R0M1I6"/>
<dbReference type="CDD" id="cd01991">
    <property type="entry name" value="Asn_synthase_B_C"/>
    <property type="match status" value="1"/>
</dbReference>
<gene>
    <name evidence="5" type="ORF">M153_9931000960</name>
</gene>
<comment type="caution">
    <text evidence="5">The sequence shown here is derived from an EMBL/GenBank/DDBJ whole genome shotgun (WGS) entry which is preliminary data.</text>
</comment>
<evidence type="ECO:0000313" key="6">
    <source>
        <dbReference type="Proteomes" id="UP000051530"/>
    </source>
</evidence>
<dbReference type="Proteomes" id="UP000051530">
    <property type="component" value="Unassembled WGS sequence"/>
</dbReference>
<dbReference type="OrthoDB" id="10252281at2759"/>
<dbReference type="Pfam" id="PF00733">
    <property type="entry name" value="Asn_synthase"/>
    <property type="match status" value="1"/>
</dbReference>